<dbReference type="AlphaFoldDB" id="A0A8K0SKB2"/>
<dbReference type="GO" id="GO:0016787">
    <property type="term" value="F:hydrolase activity"/>
    <property type="evidence" value="ECO:0007669"/>
    <property type="project" value="UniProtKB-KW"/>
</dbReference>
<dbReference type="Pfam" id="PF07470">
    <property type="entry name" value="Glyco_hydro_88"/>
    <property type="match status" value="1"/>
</dbReference>
<keyword evidence="1 3" id="KW-0378">Hydrolase</keyword>
<dbReference type="PANTHER" id="PTHR33886:SF9">
    <property type="entry name" value="UNSATURATED RHAMNOGALACTURONAN HYDROLASE (EUROFUNG)"/>
    <property type="match status" value="1"/>
</dbReference>
<evidence type="ECO:0000313" key="3">
    <source>
        <dbReference type="EMBL" id="KAH7310601.1"/>
    </source>
</evidence>
<dbReference type="OrthoDB" id="540611at2759"/>
<protein>
    <submittedName>
        <fullName evidence="3">Cell wall glycosyl hydrolase YteR</fullName>
    </submittedName>
</protein>
<gene>
    <name evidence="3" type="ORF">B0I35DRAFT_489392</name>
</gene>
<comment type="caution">
    <text evidence="3">The sequence shown here is derived from an EMBL/GenBank/DDBJ whole genome shotgun (WGS) entry which is preliminary data.</text>
</comment>
<dbReference type="InterPro" id="IPR010905">
    <property type="entry name" value="Glyco_hydro_88"/>
</dbReference>
<dbReference type="Proteomes" id="UP000813444">
    <property type="component" value="Unassembled WGS sequence"/>
</dbReference>
<feature type="signal peptide" evidence="2">
    <location>
        <begin position="1"/>
        <end position="23"/>
    </location>
</feature>
<evidence type="ECO:0000256" key="1">
    <source>
        <dbReference type="ARBA" id="ARBA00022801"/>
    </source>
</evidence>
<dbReference type="GO" id="GO:0005975">
    <property type="term" value="P:carbohydrate metabolic process"/>
    <property type="evidence" value="ECO:0007669"/>
    <property type="project" value="InterPro"/>
</dbReference>
<evidence type="ECO:0000313" key="4">
    <source>
        <dbReference type="Proteomes" id="UP000813444"/>
    </source>
</evidence>
<dbReference type="InterPro" id="IPR008928">
    <property type="entry name" value="6-hairpin_glycosidase_sf"/>
</dbReference>
<keyword evidence="2" id="KW-0732">Signal</keyword>
<dbReference type="InterPro" id="IPR052043">
    <property type="entry name" value="PolySaccharide_Degr_Enz"/>
</dbReference>
<proteinExistence type="predicted"/>
<keyword evidence="4" id="KW-1185">Reference proteome</keyword>
<name>A0A8K0SKB2_9HYPO</name>
<dbReference type="SUPFAM" id="SSF48208">
    <property type="entry name" value="Six-hairpin glycosidases"/>
    <property type="match status" value="1"/>
</dbReference>
<dbReference type="PANTHER" id="PTHR33886">
    <property type="entry name" value="UNSATURATED RHAMNOGALACTURONAN HYDROLASE (EUROFUNG)"/>
    <property type="match status" value="1"/>
</dbReference>
<organism evidence="3 4">
    <name type="scientific">Stachybotrys elegans</name>
    <dbReference type="NCBI Taxonomy" id="80388"/>
    <lineage>
        <taxon>Eukaryota</taxon>
        <taxon>Fungi</taxon>
        <taxon>Dikarya</taxon>
        <taxon>Ascomycota</taxon>
        <taxon>Pezizomycotina</taxon>
        <taxon>Sordariomycetes</taxon>
        <taxon>Hypocreomycetidae</taxon>
        <taxon>Hypocreales</taxon>
        <taxon>Stachybotryaceae</taxon>
        <taxon>Stachybotrys</taxon>
    </lineage>
</organism>
<feature type="chain" id="PRO_5035432461" evidence="2">
    <location>
        <begin position="24"/>
        <end position="377"/>
    </location>
</feature>
<dbReference type="InterPro" id="IPR012341">
    <property type="entry name" value="6hp_glycosidase-like_sf"/>
</dbReference>
<evidence type="ECO:0000256" key="2">
    <source>
        <dbReference type="SAM" id="SignalP"/>
    </source>
</evidence>
<accession>A0A8K0SKB2</accession>
<sequence>MKPAILLVGTAAAAAAAVDSVLARMASSYIQRPVRQSWGYDEATLYFGLQASLLHTQDEAVVAWLRNQIDAVVLGDGSIKDFNHTYYSLDNYRIANNYLWWYERTGEDKFKIAADSIRAQLNRHPRTPLGGFWHRQPNYPNQMWLDGIFMADNFYAKWTSLFDADNTTAWDDIVGQYDLIDSRTHRLSSNLRVHGYDESKVAVWADDFDGRSPLVWSRALGWYAVSLVDLLGDFPKTHPGYERLLGYFQSVGNGLKRSIDDGGWWLVMDFPGRDRNYLESSASAMFTYALLKGVRLGYLPASYQATADKAFETLVDRWVTENEDGTLNWEGTVEVGSLNSNASFEYYVSVPIQQNDHRGGGAFLLAAYEAEVRSKQD</sequence>
<dbReference type="EMBL" id="JAGPNK010000012">
    <property type="protein sequence ID" value="KAH7310601.1"/>
    <property type="molecule type" value="Genomic_DNA"/>
</dbReference>
<dbReference type="Gene3D" id="1.50.10.10">
    <property type="match status" value="1"/>
</dbReference>
<reference evidence="3" key="1">
    <citation type="journal article" date="2021" name="Nat. Commun.">
        <title>Genetic determinants of endophytism in the Arabidopsis root mycobiome.</title>
        <authorList>
            <person name="Mesny F."/>
            <person name="Miyauchi S."/>
            <person name="Thiergart T."/>
            <person name="Pickel B."/>
            <person name="Atanasova L."/>
            <person name="Karlsson M."/>
            <person name="Huettel B."/>
            <person name="Barry K.W."/>
            <person name="Haridas S."/>
            <person name="Chen C."/>
            <person name="Bauer D."/>
            <person name="Andreopoulos W."/>
            <person name="Pangilinan J."/>
            <person name="LaButti K."/>
            <person name="Riley R."/>
            <person name="Lipzen A."/>
            <person name="Clum A."/>
            <person name="Drula E."/>
            <person name="Henrissat B."/>
            <person name="Kohler A."/>
            <person name="Grigoriev I.V."/>
            <person name="Martin F.M."/>
            <person name="Hacquard S."/>
        </authorList>
    </citation>
    <scope>NUCLEOTIDE SEQUENCE</scope>
    <source>
        <strain evidence="3">MPI-CAGE-CH-0235</strain>
    </source>
</reference>